<dbReference type="Gene3D" id="1.10.510.10">
    <property type="entry name" value="Transferase(Phosphotransferase) domain 1"/>
    <property type="match status" value="1"/>
</dbReference>
<dbReference type="STRING" id="1892869.ACGLYG10_2249"/>
<evidence type="ECO:0000256" key="2">
    <source>
        <dbReference type="ARBA" id="ARBA00022527"/>
    </source>
</evidence>
<keyword evidence="3" id="KW-0808">Transferase</keyword>
<gene>
    <name evidence="10" type="ORF">ACGLYG10_2249</name>
</gene>
<dbReference type="GO" id="GO:0005524">
    <property type="term" value="F:ATP binding"/>
    <property type="evidence" value="ECO:0007669"/>
    <property type="project" value="UniProtKB-KW"/>
</dbReference>
<accession>A0A1M4S1F0</accession>
<evidence type="ECO:0000256" key="1">
    <source>
        <dbReference type="ARBA" id="ARBA00012513"/>
    </source>
</evidence>
<protein>
    <recommendedName>
        <fullName evidence="1">non-specific serine/threonine protein kinase</fullName>
        <ecNumber evidence="1">2.7.11.1</ecNumber>
    </recommendedName>
</protein>
<keyword evidence="6" id="KW-0067">ATP-binding</keyword>
<feature type="domain" description="Protein kinase" evidence="9">
    <location>
        <begin position="37"/>
        <end position="257"/>
    </location>
</feature>
<keyword evidence="8" id="KW-0812">Transmembrane</keyword>
<dbReference type="Pfam" id="PF00069">
    <property type="entry name" value="Pkinase"/>
    <property type="match status" value="1"/>
</dbReference>
<name>A0A1M4S1F0_9ACTO</name>
<evidence type="ECO:0000313" key="10">
    <source>
        <dbReference type="EMBL" id="SHE26008.1"/>
    </source>
</evidence>
<dbReference type="GO" id="GO:0004674">
    <property type="term" value="F:protein serine/threonine kinase activity"/>
    <property type="evidence" value="ECO:0007669"/>
    <property type="project" value="UniProtKB-KW"/>
</dbReference>
<evidence type="ECO:0000256" key="4">
    <source>
        <dbReference type="ARBA" id="ARBA00022741"/>
    </source>
</evidence>
<dbReference type="InterPro" id="IPR000719">
    <property type="entry name" value="Prot_kinase_dom"/>
</dbReference>
<proteinExistence type="predicted"/>
<dbReference type="Proteomes" id="UP000184291">
    <property type="component" value="Unassembled WGS sequence"/>
</dbReference>
<keyword evidence="2" id="KW-0723">Serine/threonine-protein kinase</keyword>
<dbReference type="Gene3D" id="3.30.200.20">
    <property type="entry name" value="Phosphorylase Kinase, domain 1"/>
    <property type="match status" value="1"/>
</dbReference>
<keyword evidence="5" id="KW-0418">Kinase</keyword>
<dbReference type="AlphaFoldDB" id="A0A1M4S1F0"/>
<dbReference type="PANTHER" id="PTHR43289">
    <property type="entry name" value="MITOGEN-ACTIVATED PROTEIN KINASE KINASE KINASE 20-RELATED"/>
    <property type="match status" value="1"/>
</dbReference>
<evidence type="ECO:0000256" key="7">
    <source>
        <dbReference type="SAM" id="MobiDB-lite"/>
    </source>
</evidence>
<evidence type="ECO:0000256" key="8">
    <source>
        <dbReference type="SAM" id="Phobius"/>
    </source>
</evidence>
<evidence type="ECO:0000256" key="5">
    <source>
        <dbReference type="ARBA" id="ARBA00022777"/>
    </source>
</evidence>
<dbReference type="SUPFAM" id="SSF56112">
    <property type="entry name" value="Protein kinase-like (PK-like)"/>
    <property type="match status" value="1"/>
</dbReference>
<feature type="region of interest" description="Disordered" evidence="7">
    <location>
        <begin position="1"/>
        <end position="23"/>
    </location>
</feature>
<dbReference type="EC" id="2.7.11.1" evidence="1"/>
<reference evidence="11" key="1">
    <citation type="submission" date="2016-09" db="EMBL/GenBank/DDBJ databases">
        <authorList>
            <person name="Strepis N."/>
        </authorList>
    </citation>
    <scope>NUCLEOTIDE SEQUENCE [LARGE SCALE GENOMIC DNA]</scope>
</reference>
<dbReference type="InterPro" id="IPR011009">
    <property type="entry name" value="Kinase-like_dom_sf"/>
</dbReference>
<sequence>MEVMGTNQHRSRRRDEQAEDPDALAPQLQDALIEAGLAVGSPLGGDAPGRLAPRRGLDGAGRDVVIHLLELPDDAAGARTLRRLNELRGLTHPAIAPVRDVIFLPDGYAAVVVDLIAGADLAVVLGARGGLTRAEAARVLDDVGGALAHLHAHGLAHGDVSPANVMVTTDGGLVLIDLFGGILESGTDRCAAPERHGGGPATPASDVYALAALLRECASGSALLWARLERILPDALDADPTRRPTARALAARAHELAQPGRLVLPEGARLAAGALRAAAARPTRVVPTRRALRRRRGPAARSEAGRGRRRGRSRTGRRRLAAALVGLVALVSVLGLGVGLLGVGQAARATAPGTGATAGAPATVPAPTQVAEESLLEVVVDLTGRRDAALNDGDGVALADTTVPHSPAANADAAVLEALAAAGESVDGLDTDVLGVTEVDVPEDCEQTWVGARAVRIRQSQPASTRTGADGAVRTVPALAAREVILILVPDPWRVAEVRAA</sequence>
<organism evidence="10 11">
    <name type="scientific">Actinomyces glycerinitolerans</name>
    <dbReference type="NCBI Taxonomy" id="1892869"/>
    <lineage>
        <taxon>Bacteria</taxon>
        <taxon>Bacillati</taxon>
        <taxon>Actinomycetota</taxon>
        <taxon>Actinomycetes</taxon>
        <taxon>Actinomycetales</taxon>
        <taxon>Actinomycetaceae</taxon>
        <taxon>Actinomyces</taxon>
    </lineage>
</organism>
<dbReference type="EMBL" id="FQTT01000012">
    <property type="protein sequence ID" value="SHE26008.1"/>
    <property type="molecule type" value="Genomic_DNA"/>
</dbReference>
<keyword evidence="11" id="KW-1185">Reference proteome</keyword>
<keyword evidence="8" id="KW-0472">Membrane</keyword>
<keyword evidence="4" id="KW-0547">Nucleotide-binding</keyword>
<dbReference type="SMART" id="SM00220">
    <property type="entry name" value="S_TKc"/>
    <property type="match status" value="1"/>
</dbReference>
<dbReference type="PANTHER" id="PTHR43289:SF6">
    <property type="entry name" value="SERINE_THREONINE-PROTEIN KINASE NEKL-3"/>
    <property type="match status" value="1"/>
</dbReference>
<evidence type="ECO:0000256" key="3">
    <source>
        <dbReference type="ARBA" id="ARBA00022679"/>
    </source>
</evidence>
<feature type="transmembrane region" description="Helical" evidence="8">
    <location>
        <begin position="320"/>
        <end position="343"/>
    </location>
</feature>
<evidence type="ECO:0000256" key="6">
    <source>
        <dbReference type="ARBA" id="ARBA00022840"/>
    </source>
</evidence>
<feature type="region of interest" description="Disordered" evidence="7">
    <location>
        <begin position="290"/>
        <end position="315"/>
    </location>
</feature>
<evidence type="ECO:0000313" key="11">
    <source>
        <dbReference type="Proteomes" id="UP000184291"/>
    </source>
</evidence>
<keyword evidence="8" id="KW-1133">Transmembrane helix</keyword>
<dbReference type="PROSITE" id="PS50011">
    <property type="entry name" value="PROTEIN_KINASE_DOM"/>
    <property type="match status" value="1"/>
</dbReference>
<evidence type="ECO:0000259" key="9">
    <source>
        <dbReference type="PROSITE" id="PS50011"/>
    </source>
</evidence>